<dbReference type="EMBL" id="CP014672">
    <property type="protein sequence ID" value="ANW98226.1"/>
    <property type="molecule type" value="Genomic_DNA"/>
</dbReference>
<sequence>MRRGKMMTESGYLKELEEVGGSYPRVSGRIYGLTVFCSANPGSVVVRSSGPGIGRVFLQLDVPAEDGLVIPIPFVDDIYYSGNTYVEISNCSVYVVYS</sequence>
<accession>A0A1B1YBT0</accession>
<evidence type="ECO:0000313" key="2">
    <source>
        <dbReference type="Proteomes" id="UP000092971"/>
    </source>
</evidence>
<organism evidence="1 2">
    <name type="scientific">Thermoclostridium stercorarium subsp. thermolacticum DSM 2910</name>
    <dbReference type="NCBI Taxonomy" id="1121336"/>
    <lineage>
        <taxon>Bacteria</taxon>
        <taxon>Bacillati</taxon>
        <taxon>Bacillota</taxon>
        <taxon>Clostridia</taxon>
        <taxon>Eubacteriales</taxon>
        <taxon>Oscillospiraceae</taxon>
        <taxon>Thermoclostridium</taxon>
    </lineage>
</organism>
<protein>
    <submittedName>
        <fullName evidence="1">Uncharacterized protein</fullName>
    </submittedName>
</protein>
<dbReference type="AlphaFoldDB" id="A0A1B1YBT0"/>
<dbReference type="Proteomes" id="UP000092971">
    <property type="component" value="Chromosome"/>
</dbReference>
<name>A0A1B1YBT0_THEST</name>
<evidence type="ECO:0000313" key="1">
    <source>
        <dbReference type="EMBL" id="ANW98226.1"/>
    </source>
</evidence>
<proteinExistence type="predicted"/>
<dbReference type="RefSeq" id="WP_054632692.1">
    <property type="nucleotide sequence ID" value="NZ_CP014672.1"/>
</dbReference>
<reference evidence="1 2" key="1">
    <citation type="submission" date="2016-02" db="EMBL/GenBank/DDBJ databases">
        <title>Comparison of Clostridium stercorarium subspecies using comparative genomics and transcriptomics.</title>
        <authorList>
            <person name="Schellenberg J."/>
            <person name="Thallinger G."/>
            <person name="Levin D.B."/>
            <person name="Zhang X."/>
            <person name="Alvare G."/>
            <person name="Fristensky B."/>
            <person name="Sparling R."/>
        </authorList>
    </citation>
    <scope>NUCLEOTIDE SEQUENCE [LARGE SCALE GENOMIC DNA]</scope>
    <source>
        <strain evidence="1 2">DSM 2910</strain>
    </source>
</reference>
<gene>
    <name evidence="1" type="ORF">CSTERTH_03820</name>
</gene>